<accession>A0A291QS05</accession>
<name>A0A291QS05_9BACT</name>
<keyword evidence="2" id="KW-1185">Reference proteome</keyword>
<dbReference type="Proteomes" id="UP000220133">
    <property type="component" value="Chromosome"/>
</dbReference>
<dbReference type="RefSeq" id="WP_098193079.1">
    <property type="nucleotide sequence ID" value="NZ_CP023777.1"/>
</dbReference>
<evidence type="ECO:0000313" key="1">
    <source>
        <dbReference type="EMBL" id="ATL46691.1"/>
    </source>
</evidence>
<reference evidence="1 2" key="1">
    <citation type="submission" date="2017-10" db="EMBL/GenBank/DDBJ databases">
        <title>Paenichitinophaga pekingensis gen. nov., sp. nov., isolated from activated sludge.</title>
        <authorList>
            <person name="Jin D."/>
            <person name="Kong X."/>
            <person name="Deng Y."/>
            <person name="Bai Z."/>
        </authorList>
    </citation>
    <scope>NUCLEOTIDE SEQUENCE [LARGE SCALE GENOMIC DNA]</scope>
    <source>
        <strain evidence="1 2">13</strain>
    </source>
</reference>
<organism evidence="1 2">
    <name type="scientific">Chitinophaga caeni</name>
    <dbReference type="NCBI Taxonomy" id="2029983"/>
    <lineage>
        <taxon>Bacteria</taxon>
        <taxon>Pseudomonadati</taxon>
        <taxon>Bacteroidota</taxon>
        <taxon>Chitinophagia</taxon>
        <taxon>Chitinophagales</taxon>
        <taxon>Chitinophagaceae</taxon>
        <taxon>Chitinophaga</taxon>
    </lineage>
</organism>
<dbReference type="EMBL" id="CP023777">
    <property type="protein sequence ID" value="ATL46691.1"/>
    <property type="molecule type" value="Genomic_DNA"/>
</dbReference>
<dbReference type="KEGG" id="cbae:COR50_05570"/>
<gene>
    <name evidence="1" type="ORF">COR50_05570</name>
</gene>
<evidence type="ECO:0000313" key="2">
    <source>
        <dbReference type="Proteomes" id="UP000220133"/>
    </source>
</evidence>
<proteinExistence type="predicted"/>
<dbReference type="OrthoDB" id="679060at2"/>
<protein>
    <recommendedName>
        <fullName evidence="3">DUF1292 domain-containing protein</fullName>
    </recommendedName>
</protein>
<evidence type="ECO:0008006" key="3">
    <source>
        <dbReference type="Google" id="ProtNLM"/>
    </source>
</evidence>
<dbReference type="AlphaFoldDB" id="A0A291QS05"/>
<sequence length="86" mass="9931">MEQFNITFDANAKNYVVVIIPKEEDGKQLFTAIIDEDRKVEFEKQKDGTLDVTNNPKLETNVINSIATRILEQVNLEDRNNHPWNG</sequence>